<feature type="compositionally biased region" description="Low complexity" evidence="5">
    <location>
        <begin position="561"/>
        <end position="572"/>
    </location>
</feature>
<dbReference type="InterPro" id="IPR011701">
    <property type="entry name" value="MFS"/>
</dbReference>
<feature type="compositionally biased region" description="Polar residues" evidence="5">
    <location>
        <begin position="1"/>
        <end position="10"/>
    </location>
</feature>
<comment type="caution">
    <text evidence="8">The sequence shown here is derived from an EMBL/GenBank/DDBJ whole genome shotgun (WGS) entry which is preliminary data.</text>
</comment>
<comment type="subcellular location">
    <subcellularLocation>
        <location evidence="1">Cell membrane</location>
        <topology evidence="1">Multi-pass membrane protein</topology>
    </subcellularLocation>
</comment>
<keyword evidence="9" id="KW-1185">Reference proteome</keyword>
<feature type="transmembrane region" description="Helical" evidence="6">
    <location>
        <begin position="355"/>
        <end position="376"/>
    </location>
</feature>
<accession>A0ABU8RNK1</accession>
<feature type="region of interest" description="Disordered" evidence="5">
    <location>
        <begin position="1"/>
        <end position="59"/>
    </location>
</feature>
<keyword evidence="2 6" id="KW-0812">Transmembrane</keyword>
<evidence type="ECO:0000259" key="7">
    <source>
        <dbReference type="PROSITE" id="PS50850"/>
    </source>
</evidence>
<dbReference type="Gene3D" id="1.20.1250.20">
    <property type="entry name" value="MFS general substrate transporter like domains"/>
    <property type="match status" value="1"/>
</dbReference>
<evidence type="ECO:0000256" key="1">
    <source>
        <dbReference type="ARBA" id="ARBA00004651"/>
    </source>
</evidence>
<feature type="transmembrane region" description="Helical" evidence="6">
    <location>
        <begin position="164"/>
        <end position="184"/>
    </location>
</feature>
<organism evidence="8 9">
    <name type="scientific">Pseudokineococcus basanitobsidens</name>
    <dbReference type="NCBI Taxonomy" id="1926649"/>
    <lineage>
        <taxon>Bacteria</taxon>
        <taxon>Bacillati</taxon>
        <taxon>Actinomycetota</taxon>
        <taxon>Actinomycetes</taxon>
        <taxon>Kineosporiales</taxon>
        <taxon>Kineosporiaceae</taxon>
        <taxon>Pseudokineococcus</taxon>
    </lineage>
</organism>
<evidence type="ECO:0000256" key="6">
    <source>
        <dbReference type="SAM" id="Phobius"/>
    </source>
</evidence>
<evidence type="ECO:0000256" key="2">
    <source>
        <dbReference type="ARBA" id="ARBA00022692"/>
    </source>
</evidence>
<dbReference type="SUPFAM" id="SSF103473">
    <property type="entry name" value="MFS general substrate transporter"/>
    <property type="match status" value="1"/>
</dbReference>
<evidence type="ECO:0000313" key="8">
    <source>
        <dbReference type="EMBL" id="MEJ5946661.1"/>
    </source>
</evidence>
<feature type="transmembrane region" description="Helical" evidence="6">
    <location>
        <begin position="222"/>
        <end position="243"/>
    </location>
</feature>
<feature type="transmembrane region" description="Helical" evidence="6">
    <location>
        <begin position="323"/>
        <end position="343"/>
    </location>
</feature>
<feature type="transmembrane region" description="Helical" evidence="6">
    <location>
        <begin position="103"/>
        <end position="122"/>
    </location>
</feature>
<reference evidence="8 9" key="1">
    <citation type="journal article" date="2017" name="Int. J. Syst. Evol. Microbiol.">
        <title>Pseudokineococcus basanitobsidens sp. nov., isolated from volcanic rock.</title>
        <authorList>
            <person name="Lee D.W."/>
            <person name="Park M.Y."/>
            <person name="Kim J.J."/>
            <person name="Kim B.S."/>
        </authorList>
    </citation>
    <scope>NUCLEOTIDE SEQUENCE [LARGE SCALE GENOMIC DNA]</scope>
    <source>
        <strain evidence="8 9">DSM 103726</strain>
    </source>
</reference>
<dbReference type="InterPro" id="IPR036259">
    <property type="entry name" value="MFS_trans_sf"/>
</dbReference>
<dbReference type="PANTHER" id="PTHR23501:SF197">
    <property type="entry name" value="COMD"/>
    <property type="match status" value="1"/>
</dbReference>
<evidence type="ECO:0000313" key="9">
    <source>
        <dbReference type="Proteomes" id="UP001387100"/>
    </source>
</evidence>
<gene>
    <name evidence="8" type="ORF">WDZ17_15285</name>
</gene>
<dbReference type="InterPro" id="IPR020846">
    <property type="entry name" value="MFS_dom"/>
</dbReference>
<proteinExistence type="predicted"/>
<dbReference type="PROSITE" id="PS50850">
    <property type="entry name" value="MFS"/>
    <property type="match status" value="1"/>
</dbReference>
<feature type="transmembrane region" description="Helical" evidence="6">
    <location>
        <begin position="528"/>
        <end position="546"/>
    </location>
</feature>
<feature type="compositionally biased region" description="Pro residues" evidence="5">
    <location>
        <begin position="35"/>
        <end position="51"/>
    </location>
</feature>
<sequence>MSVVPSTRRATATDLEAPPGGRTSDGDLAAGGGPTGPPPERPGPDGQPTPAGPTGEAPGMTHRQILEVLAGLLAGLFTALLSTTIVATALPTIIGDLGGTQTAYTWVVTAALLANAVSTPLWGKLADLLSKKLLVQLSLVIFVVGSAIAGTAQDVAWLIGARVVQGIGMGGLTALVVAIIGSVIPPRQRGRYSGYMGAVMAIAMSGGPLAGGAIVGVVSWRWTFFACIPLAVVALFLIQRTLVLVEEKRRPRIDWAGAVLLTTGASLLLVWVSFVGDSFAWASWQTALMVGGGLALVVALVLVEQRAAEPVIPLGVLKERTTALAVVASIAVGIALFGSNVFLGQYFQTARGYSAFEAGLLTLPNVLGAGLGTILSGRLITRYGRWKIFLVVGAGLMIAGLGSMATIDHLTPIWHIGVFIAAIGLGTGCLMQNTVLAVQNTVPLRQIGAASSSVAFFRTLGGTVGVSVLGSVLATRVATLTTAAFAQAGVVTGSGDTGAGSGSLDIAALPPQVGEIVRAAYGDATGRIFLVAAVVAVVTLVAVSLIREVPLRTTVDTVDRTPAPGTGPTSTAVAEEAGPDRGADVPGAGVGRHADTATPVDSGGPDAGRPDRPGRHAEVAPDEDRRVREPERVGS</sequence>
<feature type="transmembrane region" description="Helical" evidence="6">
    <location>
        <begin position="68"/>
        <end position="91"/>
    </location>
</feature>
<evidence type="ECO:0000256" key="3">
    <source>
        <dbReference type="ARBA" id="ARBA00022989"/>
    </source>
</evidence>
<keyword evidence="3 6" id="KW-1133">Transmembrane helix</keyword>
<feature type="transmembrane region" description="Helical" evidence="6">
    <location>
        <begin position="388"/>
        <end position="407"/>
    </location>
</feature>
<dbReference type="Gene3D" id="1.20.1720.10">
    <property type="entry name" value="Multidrug resistance protein D"/>
    <property type="match status" value="1"/>
</dbReference>
<feature type="transmembrane region" description="Helical" evidence="6">
    <location>
        <begin position="281"/>
        <end position="303"/>
    </location>
</feature>
<feature type="transmembrane region" description="Helical" evidence="6">
    <location>
        <begin position="196"/>
        <end position="216"/>
    </location>
</feature>
<feature type="compositionally biased region" description="Basic and acidic residues" evidence="5">
    <location>
        <begin position="608"/>
        <end position="635"/>
    </location>
</feature>
<feature type="domain" description="Major facilitator superfamily (MFS) profile" evidence="7">
    <location>
        <begin position="68"/>
        <end position="551"/>
    </location>
</feature>
<feature type="region of interest" description="Disordered" evidence="5">
    <location>
        <begin position="557"/>
        <end position="635"/>
    </location>
</feature>
<feature type="transmembrane region" description="Helical" evidence="6">
    <location>
        <begin position="134"/>
        <end position="152"/>
    </location>
</feature>
<dbReference type="EMBL" id="JBBIAA010000029">
    <property type="protein sequence ID" value="MEJ5946661.1"/>
    <property type="molecule type" value="Genomic_DNA"/>
</dbReference>
<dbReference type="PANTHER" id="PTHR23501">
    <property type="entry name" value="MAJOR FACILITATOR SUPERFAMILY"/>
    <property type="match status" value="1"/>
</dbReference>
<dbReference type="Proteomes" id="UP001387100">
    <property type="component" value="Unassembled WGS sequence"/>
</dbReference>
<dbReference type="Pfam" id="PF07690">
    <property type="entry name" value="MFS_1"/>
    <property type="match status" value="1"/>
</dbReference>
<dbReference type="CDD" id="cd17502">
    <property type="entry name" value="MFS_Azr1_MDR_like"/>
    <property type="match status" value="1"/>
</dbReference>
<name>A0ABU8RNK1_9ACTN</name>
<keyword evidence="4 6" id="KW-0472">Membrane</keyword>
<feature type="transmembrane region" description="Helical" evidence="6">
    <location>
        <begin position="255"/>
        <end position="275"/>
    </location>
</feature>
<evidence type="ECO:0000256" key="4">
    <source>
        <dbReference type="ARBA" id="ARBA00023136"/>
    </source>
</evidence>
<feature type="transmembrane region" description="Helical" evidence="6">
    <location>
        <begin position="413"/>
        <end position="431"/>
    </location>
</feature>
<protein>
    <submittedName>
        <fullName evidence="8">MDR family MFS transporter</fullName>
    </submittedName>
</protein>
<evidence type="ECO:0000256" key="5">
    <source>
        <dbReference type="SAM" id="MobiDB-lite"/>
    </source>
</evidence>